<reference evidence="1 2" key="1">
    <citation type="journal article" date="2024" name="IMA Fungus">
        <title>Apiospora arundinis, a panoply of carbohydrate-active enzymes and secondary metabolites.</title>
        <authorList>
            <person name="Sorensen T."/>
            <person name="Petersen C."/>
            <person name="Muurmann A.T."/>
            <person name="Christiansen J.V."/>
            <person name="Brundto M.L."/>
            <person name="Overgaard C.K."/>
            <person name="Boysen A.T."/>
            <person name="Wollenberg R.D."/>
            <person name="Larsen T.O."/>
            <person name="Sorensen J.L."/>
            <person name="Nielsen K.L."/>
            <person name="Sondergaard T.E."/>
        </authorList>
    </citation>
    <scope>NUCLEOTIDE SEQUENCE [LARGE SCALE GENOMIC DNA]</scope>
    <source>
        <strain evidence="1 2">AAU 773</strain>
    </source>
</reference>
<comment type="caution">
    <text evidence="1">The sequence shown here is derived from an EMBL/GenBank/DDBJ whole genome shotgun (WGS) entry which is preliminary data.</text>
</comment>
<proteinExistence type="predicted"/>
<gene>
    <name evidence="1" type="ORF">PGQ11_009304</name>
</gene>
<name>A0ABR2IHM1_9PEZI</name>
<dbReference type="InterPro" id="IPR038883">
    <property type="entry name" value="AN11006-like"/>
</dbReference>
<accession>A0ABR2IHM1</accession>
<dbReference type="EMBL" id="JAPCWZ010000005">
    <property type="protein sequence ID" value="KAK8863069.1"/>
    <property type="molecule type" value="Genomic_DNA"/>
</dbReference>
<dbReference type="PANTHER" id="PTHR42085">
    <property type="entry name" value="F-BOX DOMAIN-CONTAINING PROTEIN"/>
    <property type="match status" value="1"/>
</dbReference>
<dbReference type="PANTHER" id="PTHR42085:SF2">
    <property type="entry name" value="F-BOX DOMAIN-CONTAINING PROTEIN"/>
    <property type="match status" value="1"/>
</dbReference>
<protein>
    <submittedName>
        <fullName evidence="1">Uncharacterized protein</fullName>
    </submittedName>
</protein>
<evidence type="ECO:0000313" key="2">
    <source>
        <dbReference type="Proteomes" id="UP001390339"/>
    </source>
</evidence>
<dbReference type="Proteomes" id="UP001390339">
    <property type="component" value="Unassembled WGS sequence"/>
</dbReference>
<evidence type="ECO:0000313" key="1">
    <source>
        <dbReference type="EMBL" id="KAK8863069.1"/>
    </source>
</evidence>
<sequence>MPVAFTDLPRELRDAVYKEVLFVEKPVRLIVDENPLFRGTIPEEENAPVSLYSFMSDIGEDAEERRRRLSYEYWLLMSEKKIAALPQRDDDFPDLFCDTRYHRRGTTQPFEPHKNALLRVNRKIGREACEYLYANTTFVMGPDRHLDYDFINWGSSHMKGPGGICILRKFIEKIGAHNAANVRHFWVSLPGIYPWEFLGICFGLRTLFPQLRTLQLADAEFPDDGVARRHQSTRFQTTGIAKWSSPHDYFHDYFKAWEKKDAKELSEFFAELTKMFDCLRLIH</sequence>
<organism evidence="1 2">
    <name type="scientific">Apiospora arundinis</name>
    <dbReference type="NCBI Taxonomy" id="335852"/>
    <lineage>
        <taxon>Eukaryota</taxon>
        <taxon>Fungi</taxon>
        <taxon>Dikarya</taxon>
        <taxon>Ascomycota</taxon>
        <taxon>Pezizomycotina</taxon>
        <taxon>Sordariomycetes</taxon>
        <taxon>Xylariomycetidae</taxon>
        <taxon>Amphisphaeriales</taxon>
        <taxon>Apiosporaceae</taxon>
        <taxon>Apiospora</taxon>
    </lineage>
</organism>
<keyword evidence="2" id="KW-1185">Reference proteome</keyword>